<dbReference type="Pfam" id="PF18163">
    <property type="entry name" value="LD_cluster2"/>
    <property type="match status" value="1"/>
</dbReference>
<feature type="region of interest" description="Disordered" evidence="1">
    <location>
        <begin position="701"/>
        <end position="747"/>
    </location>
</feature>
<evidence type="ECO:0000256" key="1">
    <source>
        <dbReference type="SAM" id="MobiDB-lite"/>
    </source>
</evidence>
<gene>
    <name evidence="2" type="ORF">RSPPHO_02008</name>
</gene>
<dbReference type="Gene3D" id="3.40.50.10140">
    <property type="entry name" value="Toll/interleukin-1 receptor homology (TIR) domain"/>
    <property type="match status" value="1"/>
</dbReference>
<dbReference type="Proteomes" id="UP000033220">
    <property type="component" value="Chromosome DSM 122"/>
</dbReference>
<protein>
    <recommendedName>
        <fullName evidence="4">TIR domain-containing protein</fullName>
    </recommendedName>
</protein>
<name>H6SKW9_PARPM</name>
<evidence type="ECO:0000313" key="2">
    <source>
        <dbReference type="EMBL" id="CCG08634.1"/>
    </source>
</evidence>
<evidence type="ECO:0000313" key="3">
    <source>
        <dbReference type="Proteomes" id="UP000033220"/>
    </source>
</evidence>
<accession>H6SKW9</accession>
<organism evidence="2 3">
    <name type="scientific">Pararhodospirillum photometricum DSM 122</name>
    <dbReference type="NCBI Taxonomy" id="1150469"/>
    <lineage>
        <taxon>Bacteria</taxon>
        <taxon>Pseudomonadati</taxon>
        <taxon>Pseudomonadota</taxon>
        <taxon>Alphaproteobacteria</taxon>
        <taxon>Rhodospirillales</taxon>
        <taxon>Rhodospirillaceae</taxon>
        <taxon>Pararhodospirillum</taxon>
    </lineage>
</organism>
<dbReference type="InterPro" id="IPR041160">
    <property type="entry name" value="LD_cluster2"/>
</dbReference>
<dbReference type="InterPro" id="IPR035897">
    <property type="entry name" value="Toll_tir_struct_dom_sf"/>
</dbReference>
<keyword evidence="3" id="KW-1185">Reference proteome</keyword>
<dbReference type="SUPFAM" id="SSF52200">
    <property type="entry name" value="Toll/Interleukin receptor TIR domain"/>
    <property type="match status" value="1"/>
</dbReference>
<dbReference type="AlphaFoldDB" id="H6SKW9"/>
<dbReference type="EMBL" id="HE663493">
    <property type="protein sequence ID" value="CCG08634.1"/>
    <property type="molecule type" value="Genomic_DNA"/>
</dbReference>
<dbReference type="HOGENOM" id="CLU_024377_0_0_5"/>
<sequence length="747" mass="80595">MIKEKEGLGGHRPKKKSGASPISAKRIAQNPLIASPPSNTLSGRTLPRSPVMLPPVLELYALWHPRDDRQARPLAEALVDHYHGDLFSGLIGGAIEVCFRSEGWGNEADSAPRPLVLPGDAGPLPPAAYGAVLCFLGPGLARAVAQPGPWRDVLQALITRAHHDPNRVILRAVALEGDPLAREPLRGWFGATQLLASPDPLAPKEDRADTLCRDLSQSLAQALTWNAQAPGRIQIFLSHTKHAAPGERESLAAFVAGVRRIIGNTRLGLFFDANVLQPGDDWAQVLERHAATSALLVLRTDHYAERLWCQQEVATAKTLGMPVVVLDALERSESRGSFLLDHAPRLRATKTGPRWDEAPVRRALGVLVDECLKRALWHHQAALAGPEAGVDWWAPHAPEPLTLTHWLNKHPSSRGQRVILHPDPPLTQRETEALEAVAGLAKPPLTLTILTPRTLAARPSSLDRLPLEGKRLGLSASDQVPDLGRRGLDRRHLRLALAEMARLVLLDGGTLAWGGHLEPEGLTPLLLEEVRRYGHSGSGQNTPASDLPLLVVLAWSVHRATPLSVLEATDAQLGSFGRLICLNRTGEEIPFWSERDEAPQPVSDPQSIAESLSALRTTLTTLTCARLMIGGRCQGFTGRAPGLVEEAILSLKAGQPLYLAAGFGGATAEIARTLGLPVDALPQTAPRNPRLDASLAALADQARLTPPRPQRPVPRRSSPPGPHPRPSHLATLVSQGLGRWASSLKTR</sequence>
<feature type="compositionally biased region" description="Pro residues" evidence="1">
    <location>
        <begin position="706"/>
        <end position="724"/>
    </location>
</feature>
<dbReference type="KEGG" id="rpm:RSPPHO_02008"/>
<dbReference type="eggNOG" id="ENOG5031UFT">
    <property type="taxonomic scope" value="Bacteria"/>
</dbReference>
<dbReference type="PATRIC" id="fig|1150469.3.peg.2256"/>
<feature type="region of interest" description="Disordered" evidence="1">
    <location>
        <begin position="1"/>
        <end position="46"/>
    </location>
</feature>
<evidence type="ECO:0008006" key="4">
    <source>
        <dbReference type="Google" id="ProtNLM"/>
    </source>
</evidence>
<reference evidence="2 3" key="1">
    <citation type="submission" date="2012-02" db="EMBL/GenBank/DDBJ databases">
        <title>Shotgun genome sequence of Phaeospirillum photometricum DSM 122.</title>
        <authorList>
            <person name="Duquesne K."/>
            <person name="Sturgis J."/>
        </authorList>
    </citation>
    <scope>NUCLEOTIDE SEQUENCE [LARGE SCALE GENOMIC DNA]</scope>
    <source>
        <strain evidence="3">DSM122</strain>
    </source>
</reference>
<proteinExistence type="predicted"/>